<dbReference type="AlphaFoldDB" id="A0ABD1LGG9"/>
<sequence>MAFSLLEYTRFFPNLTSGPGSISTSMVCSGPASFVVGAGSVFSAVSSSISSSAATSGSNVKFGKLRNSPWVSSAFLKLFP</sequence>
<keyword evidence="2" id="KW-1185">Reference proteome</keyword>
<evidence type="ECO:0000313" key="1">
    <source>
        <dbReference type="EMBL" id="KAL2322538.1"/>
    </source>
</evidence>
<protein>
    <submittedName>
        <fullName evidence="1">Uncharacterized protein</fullName>
    </submittedName>
</protein>
<accession>A0ABD1LGG9</accession>
<dbReference type="EMBL" id="JBGMDY010000009">
    <property type="protein sequence ID" value="KAL2322538.1"/>
    <property type="molecule type" value="Genomic_DNA"/>
</dbReference>
<name>A0ABD1LGG9_9FABA</name>
<organism evidence="1 2">
    <name type="scientific">Flemingia macrophylla</name>
    <dbReference type="NCBI Taxonomy" id="520843"/>
    <lineage>
        <taxon>Eukaryota</taxon>
        <taxon>Viridiplantae</taxon>
        <taxon>Streptophyta</taxon>
        <taxon>Embryophyta</taxon>
        <taxon>Tracheophyta</taxon>
        <taxon>Spermatophyta</taxon>
        <taxon>Magnoliopsida</taxon>
        <taxon>eudicotyledons</taxon>
        <taxon>Gunneridae</taxon>
        <taxon>Pentapetalae</taxon>
        <taxon>rosids</taxon>
        <taxon>fabids</taxon>
        <taxon>Fabales</taxon>
        <taxon>Fabaceae</taxon>
        <taxon>Papilionoideae</taxon>
        <taxon>50 kb inversion clade</taxon>
        <taxon>NPAAA clade</taxon>
        <taxon>indigoferoid/millettioid clade</taxon>
        <taxon>Phaseoleae</taxon>
        <taxon>Flemingia</taxon>
    </lineage>
</organism>
<dbReference type="Proteomes" id="UP001603857">
    <property type="component" value="Unassembled WGS sequence"/>
</dbReference>
<evidence type="ECO:0000313" key="2">
    <source>
        <dbReference type="Proteomes" id="UP001603857"/>
    </source>
</evidence>
<comment type="caution">
    <text evidence="1">The sequence shown here is derived from an EMBL/GenBank/DDBJ whole genome shotgun (WGS) entry which is preliminary data.</text>
</comment>
<reference evidence="1 2" key="1">
    <citation type="submission" date="2024-08" db="EMBL/GenBank/DDBJ databases">
        <title>Insights into the chromosomal genome structure of Flemingia macrophylla.</title>
        <authorList>
            <person name="Ding Y."/>
            <person name="Zhao Y."/>
            <person name="Bi W."/>
            <person name="Wu M."/>
            <person name="Zhao G."/>
            <person name="Gong Y."/>
            <person name="Li W."/>
            <person name="Zhang P."/>
        </authorList>
    </citation>
    <scope>NUCLEOTIDE SEQUENCE [LARGE SCALE GENOMIC DNA]</scope>
    <source>
        <strain evidence="1">DYQJB</strain>
        <tissue evidence="1">Leaf</tissue>
    </source>
</reference>
<proteinExistence type="predicted"/>
<gene>
    <name evidence="1" type="ORF">Fmac_026917</name>
</gene>